<evidence type="ECO:0000256" key="8">
    <source>
        <dbReference type="ARBA" id="ARBA00022701"/>
    </source>
</evidence>
<dbReference type="InterPro" id="IPR024743">
    <property type="entry name" value="Dynein_HC_stalk"/>
</dbReference>
<evidence type="ECO:0000256" key="7">
    <source>
        <dbReference type="ARBA" id="ARBA00022490"/>
    </source>
</evidence>
<dbReference type="InterPro" id="IPR003593">
    <property type="entry name" value="AAA+_ATPase"/>
</dbReference>
<keyword evidence="6" id="KW-1003">Cell membrane</keyword>
<dbReference type="InterPro" id="IPR041228">
    <property type="entry name" value="Dynein_C"/>
</dbReference>
<dbReference type="GO" id="GO:0005868">
    <property type="term" value="C:cytoplasmic dynein complex"/>
    <property type="evidence" value="ECO:0000318"/>
    <property type="project" value="GO_Central"/>
</dbReference>
<keyword evidence="11" id="KW-0067">ATP-binding</keyword>
<evidence type="ECO:0000256" key="9">
    <source>
        <dbReference type="ARBA" id="ARBA00022741"/>
    </source>
</evidence>
<evidence type="ECO:0000256" key="20">
    <source>
        <dbReference type="SAM" id="Coils"/>
    </source>
</evidence>
<feature type="coiled-coil region" evidence="20">
    <location>
        <begin position="577"/>
        <end position="604"/>
    </location>
</feature>
<dbReference type="InterPro" id="IPR035699">
    <property type="entry name" value="AAA_6"/>
</dbReference>
<dbReference type="Gene3D" id="3.20.180.20">
    <property type="entry name" value="Dynein heavy chain, N-terminal domain 2"/>
    <property type="match status" value="1"/>
</dbReference>
<keyword evidence="18" id="KW-0966">Cell projection</keyword>
<comment type="similarity">
    <text evidence="4">Belongs to the dynein heavy chain family.</text>
</comment>
<dbReference type="FunFam" id="1.10.8.710:FF:000006">
    <property type="entry name" value="cytoplasmic dynein 2 heavy chain 1"/>
    <property type="match status" value="1"/>
</dbReference>
<evidence type="ECO:0000256" key="3">
    <source>
        <dbReference type="ARBA" id="ARBA00004245"/>
    </source>
</evidence>
<evidence type="ECO:0000256" key="12">
    <source>
        <dbReference type="ARBA" id="ARBA00023017"/>
    </source>
</evidence>
<dbReference type="FunFam" id="3.40.50.300:FF:000071">
    <property type="entry name" value="Cytoplasmic dynein heavy chain 1"/>
    <property type="match status" value="1"/>
</dbReference>
<dbReference type="InterPro" id="IPR042219">
    <property type="entry name" value="AAA_lid_11_sf"/>
</dbReference>
<evidence type="ECO:0000256" key="15">
    <source>
        <dbReference type="ARBA" id="ARBA00023136"/>
    </source>
</evidence>
<feature type="domain" description="AAA+ ATPase" evidence="21">
    <location>
        <begin position="2131"/>
        <end position="2494"/>
    </location>
</feature>
<dbReference type="Gene3D" id="6.10.140.1060">
    <property type="match status" value="1"/>
</dbReference>
<dbReference type="FunFam" id="3.40.50.300:FF:000710">
    <property type="entry name" value="Cytoplasmic dynein 2 heavy chain 1"/>
    <property type="match status" value="1"/>
</dbReference>
<keyword evidence="16" id="KW-0505">Motor protein</keyword>
<feature type="coiled-coil region" evidence="20">
    <location>
        <begin position="2584"/>
        <end position="2653"/>
    </location>
</feature>
<evidence type="ECO:0000313" key="22">
    <source>
        <dbReference type="EMBL" id="EDQ88015.1"/>
    </source>
</evidence>
<dbReference type="GO" id="GO:0060294">
    <property type="term" value="P:cilium movement involved in cell motility"/>
    <property type="evidence" value="ECO:0000318"/>
    <property type="project" value="GO_Central"/>
</dbReference>
<keyword evidence="8" id="KW-0493">Microtubule</keyword>
<dbReference type="eggNOG" id="KOG3595">
    <property type="taxonomic scope" value="Eukaryota"/>
</dbReference>
<keyword evidence="17" id="KW-0206">Cytoskeleton</keyword>
<dbReference type="SMART" id="SM00382">
    <property type="entry name" value="AAA"/>
    <property type="match status" value="3"/>
</dbReference>
<evidence type="ECO:0000256" key="14">
    <source>
        <dbReference type="ARBA" id="ARBA00023069"/>
    </source>
</evidence>
<dbReference type="Pfam" id="PF18198">
    <property type="entry name" value="AAA_lid_11"/>
    <property type="match status" value="1"/>
</dbReference>
<dbReference type="GO" id="GO:0005930">
    <property type="term" value="C:axoneme"/>
    <property type="evidence" value="ECO:0000318"/>
    <property type="project" value="GO_Central"/>
</dbReference>
<dbReference type="InterPro" id="IPR054354">
    <property type="entry name" value="DYNC2H1-like_lid"/>
</dbReference>
<gene>
    <name evidence="22" type="ORF">MONBRDRAFT_26740</name>
</gene>
<dbReference type="Gene3D" id="1.10.8.720">
    <property type="entry name" value="Region D6 of dynein motor"/>
    <property type="match status" value="1"/>
</dbReference>
<dbReference type="InterPro" id="IPR043157">
    <property type="entry name" value="Dynein_AAA1S"/>
</dbReference>
<dbReference type="GO" id="GO:0005524">
    <property type="term" value="F:ATP binding"/>
    <property type="evidence" value="ECO:0007669"/>
    <property type="project" value="UniProtKB-KW"/>
</dbReference>
<dbReference type="InterPro" id="IPR026983">
    <property type="entry name" value="DHC"/>
</dbReference>
<dbReference type="Proteomes" id="UP000001357">
    <property type="component" value="Unassembled WGS sequence"/>
</dbReference>
<evidence type="ECO:0000256" key="17">
    <source>
        <dbReference type="ARBA" id="ARBA00023212"/>
    </source>
</evidence>
<dbReference type="FunFam" id="1.20.920.20:FF:000002">
    <property type="entry name" value="Cytoplasmic dynein 1 heavy chain"/>
    <property type="match status" value="1"/>
</dbReference>
<dbReference type="GO" id="GO:0005874">
    <property type="term" value="C:microtubule"/>
    <property type="evidence" value="ECO:0007669"/>
    <property type="project" value="UniProtKB-KW"/>
</dbReference>
<dbReference type="GO" id="GO:0097729">
    <property type="term" value="C:9+2 motile cilium"/>
    <property type="evidence" value="ECO:0000318"/>
    <property type="project" value="GO_Central"/>
</dbReference>
<dbReference type="FunFam" id="3.40.50.300:FF:000706">
    <property type="entry name" value="Cytoplasmic dynein 2 heavy chain 1"/>
    <property type="match status" value="1"/>
</dbReference>
<dbReference type="Gene3D" id="3.40.50.300">
    <property type="entry name" value="P-loop containing nucleotide triphosphate hydrolases"/>
    <property type="match status" value="5"/>
</dbReference>
<evidence type="ECO:0000256" key="2">
    <source>
        <dbReference type="ARBA" id="ARBA00004202"/>
    </source>
</evidence>
<dbReference type="InterPro" id="IPR043160">
    <property type="entry name" value="Dynein_C_barrel"/>
</dbReference>
<keyword evidence="14" id="KW-0969">Cilium</keyword>
<dbReference type="InterPro" id="IPR035706">
    <property type="entry name" value="AAA_9"/>
</dbReference>
<feature type="coiled-coil region" evidence="20">
    <location>
        <begin position="2865"/>
        <end position="2899"/>
    </location>
</feature>
<dbReference type="Pfam" id="PF12780">
    <property type="entry name" value="AAA_8"/>
    <property type="match status" value="1"/>
</dbReference>
<dbReference type="Pfam" id="PF21264">
    <property type="entry name" value="DYNC2H1_AAA_dom"/>
    <property type="match status" value="1"/>
</dbReference>
<feature type="coiled-coil region" evidence="20">
    <location>
        <begin position="2375"/>
        <end position="2437"/>
    </location>
</feature>
<evidence type="ECO:0000256" key="11">
    <source>
        <dbReference type="ARBA" id="ARBA00022840"/>
    </source>
</evidence>
<dbReference type="Pfam" id="PF22597">
    <property type="entry name" value="DYN_lid"/>
    <property type="match status" value="1"/>
</dbReference>
<dbReference type="FunFam" id="1.20.920.30:FF:000006">
    <property type="entry name" value="Cytoplasmic dynein 2 heavy chain 1"/>
    <property type="match status" value="1"/>
</dbReference>
<dbReference type="Pfam" id="PF12775">
    <property type="entry name" value="AAA_7"/>
    <property type="match status" value="1"/>
</dbReference>
<dbReference type="Gene3D" id="1.20.1270.280">
    <property type="match status" value="1"/>
</dbReference>
<dbReference type="InterPro" id="IPR041658">
    <property type="entry name" value="AAA_lid_11"/>
</dbReference>
<dbReference type="InterPro" id="IPR049400">
    <property type="entry name" value="DYNC2H1_AAA_dom"/>
</dbReference>
<dbReference type="Gene3D" id="1.20.58.1120">
    <property type="match status" value="1"/>
</dbReference>
<dbReference type="OMA" id="WCKERVS"/>
<dbReference type="GO" id="GO:0005886">
    <property type="term" value="C:plasma membrane"/>
    <property type="evidence" value="ECO:0007669"/>
    <property type="project" value="UniProtKB-SubCell"/>
</dbReference>
<keyword evidence="12" id="KW-0243">Dynein</keyword>
<comment type="subcellular location">
    <subcellularLocation>
        <location evidence="2">Cell membrane</location>
        <topology evidence="2">Peripheral membrane protein</topology>
    </subcellularLocation>
    <subcellularLocation>
        <location evidence="1">Cell projection</location>
        <location evidence="1">Cilium</location>
    </subcellularLocation>
    <subcellularLocation>
        <location evidence="3">Cytoplasm</location>
        <location evidence="3">Cytoskeleton</location>
    </subcellularLocation>
</comment>
<dbReference type="Pfam" id="PF12781">
    <property type="entry name" value="AAA_9"/>
    <property type="match status" value="1"/>
</dbReference>
<dbReference type="Pfam" id="PF08385">
    <property type="entry name" value="DHC_N1"/>
    <property type="match status" value="1"/>
</dbReference>
<evidence type="ECO:0000256" key="10">
    <source>
        <dbReference type="ARBA" id="ARBA00022794"/>
    </source>
</evidence>
<evidence type="ECO:0000256" key="13">
    <source>
        <dbReference type="ARBA" id="ARBA00023054"/>
    </source>
</evidence>
<dbReference type="GO" id="GO:0051959">
    <property type="term" value="F:dynein light intermediate chain binding"/>
    <property type="evidence" value="ECO:0000318"/>
    <property type="project" value="GO_Central"/>
</dbReference>
<evidence type="ECO:0000256" key="1">
    <source>
        <dbReference type="ARBA" id="ARBA00004138"/>
    </source>
</evidence>
<evidence type="ECO:0000256" key="18">
    <source>
        <dbReference type="ARBA" id="ARBA00023273"/>
    </source>
</evidence>
<dbReference type="FunFam" id="3.20.180.20:FF:000002">
    <property type="entry name" value="Cytoplasmic dynein heavy chain 1"/>
    <property type="match status" value="1"/>
</dbReference>
<dbReference type="Gene3D" id="1.20.920.30">
    <property type="match status" value="1"/>
</dbReference>
<dbReference type="InterPro" id="IPR042222">
    <property type="entry name" value="Dynein_2_N"/>
</dbReference>
<dbReference type="FunCoup" id="A9V384">
    <property type="interactions" value="289"/>
</dbReference>
<evidence type="ECO:0000256" key="6">
    <source>
        <dbReference type="ARBA" id="ARBA00022475"/>
    </source>
</evidence>
<dbReference type="GeneID" id="5892339"/>
<dbReference type="Gene3D" id="1.10.8.710">
    <property type="match status" value="1"/>
</dbReference>
<keyword evidence="13 20" id="KW-0175">Coiled coil</keyword>
<dbReference type="Pfam" id="PF03028">
    <property type="entry name" value="Dynein_heavy"/>
    <property type="match status" value="1"/>
</dbReference>
<dbReference type="EMBL" id="CH991556">
    <property type="protein sequence ID" value="EDQ88015.1"/>
    <property type="molecule type" value="Genomic_DNA"/>
</dbReference>
<dbReference type="InterPro" id="IPR042228">
    <property type="entry name" value="Dynein_linker_3"/>
</dbReference>
<dbReference type="RefSeq" id="XP_001747091.1">
    <property type="nucleotide sequence ID" value="XM_001747039.1"/>
</dbReference>
<dbReference type="InParanoid" id="A9V384"/>
<proteinExistence type="inferred from homology"/>
<keyword evidence="5" id="KW-0217">Developmental protein</keyword>
<evidence type="ECO:0000256" key="5">
    <source>
        <dbReference type="ARBA" id="ARBA00022473"/>
    </source>
</evidence>
<dbReference type="PANTHER" id="PTHR45703:SF22">
    <property type="entry name" value="DYNEIN CYTOPLASMIC 2 HEAVY CHAIN 1"/>
    <property type="match status" value="1"/>
</dbReference>
<dbReference type="Pfam" id="PF12777">
    <property type="entry name" value="MT"/>
    <property type="match status" value="1"/>
</dbReference>
<dbReference type="GO" id="GO:0008569">
    <property type="term" value="F:minus-end-directed microtubule motor activity"/>
    <property type="evidence" value="ECO:0000318"/>
    <property type="project" value="GO_Central"/>
</dbReference>
<dbReference type="Pfam" id="PF18199">
    <property type="entry name" value="Dynein_C"/>
    <property type="match status" value="1"/>
</dbReference>
<dbReference type="PANTHER" id="PTHR45703">
    <property type="entry name" value="DYNEIN HEAVY CHAIN"/>
    <property type="match status" value="1"/>
</dbReference>
<accession>A9V384</accession>
<feature type="domain" description="AAA+ ATPase" evidence="21">
    <location>
        <begin position="1185"/>
        <end position="1331"/>
    </location>
</feature>
<keyword evidence="10" id="KW-0970">Cilium biogenesis/degradation</keyword>
<evidence type="ECO:0000313" key="23">
    <source>
        <dbReference type="Proteomes" id="UP000001357"/>
    </source>
</evidence>
<organism evidence="22 23">
    <name type="scientific">Monosiga brevicollis</name>
    <name type="common">Choanoflagellate</name>
    <dbReference type="NCBI Taxonomy" id="81824"/>
    <lineage>
        <taxon>Eukaryota</taxon>
        <taxon>Choanoflagellata</taxon>
        <taxon>Craspedida</taxon>
        <taxon>Salpingoecidae</taxon>
        <taxon>Monosiga</taxon>
    </lineage>
</organism>
<dbReference type="FunFam" id="1.10.8.720:FF:000006">
    <property type="entry name" value="cytoplasmic dynein 2 heavy chain 1"/>
    <property type="match status" value="1"/>
</dbReference>
<dbReference type="KEGG" id="mbr:MONBRDRAFT_26740"/>
<evidence type="ECO:0000259" key="21">
    <source>
        <dbReference type="SMART" id="SM00382"/>
    </source>
</evidence>
<dbReference type="Gene3D" id="1.20.140.100">
    <property type="entry name" value="Dynein heavy chain, N-terminal domain 2"/>
    <property type="match status" value="1"/>
</dbReference>
<dbReference type="GO" id="GO:0060271">
    <property type="term" value="P:cilium assembly"/>
    <property type="evidence" value="ECO:0000318"/>
    <property type="project" value="GO_Central"/>
</dbReference>
<feature type="domain" description="AAA+ ATPase" evidence="21">
    <location>
        <begin position="1781"/>
        <end position="1929"/>
    </location>
</feature>
<dbReference type="Gene3D" id="1.10.287.2620">
    <property type="match status" value="1"/>
</dbReference>
<evidence type="ECO:0000256" key="19">
    <source>
        <dbReference type="ARBA" id="ARBA00023902"/>
    </source>
</evidence>
<dbReference type="SUPFAM" id="SSF52540">
    <property type="entry name" value="P-loop containing nucleoside triphosphate hydrolases"/>
    <property type="match status" value="4"/>
</dbReference>
<dbReference type="InterPro" id="IPR013594">
    <property type="entry name" value="Dynein_heavy_tail"/>
</dbReference>
<name>A9V384_MONBE</name>
<dbReference type="InterPro" id="IPR027417">
    <property type="entry name" value="P-loop_NTPase"/>
</dbReference>
<keyword evidence="9" id="KW-0547">Nucleotide-binding</keyword>
<dbReference type="GO" id="GO:0035721">
    <property type="term" value="P:intraciliary retrograde transport"/>
    <property type="evidence" value="ECO:0000318"/>
    <property type="project" value="GO_Central"/>
</dbReference>
<dbReference type="Gene3D" id="1.10.8.1220">
    <property type="match status" value="1"/>
</dbReference>
<evidence type="ECO:0000256" key="16">
    <source>
        <dbReference type="ARBA" id="ARBA00023175"/>
    </source>
</evidence>
<keyword evidence="15" id="KW-0472">Membrane</keyword>
<reference evidence="22 23" key="1">
    <citation type="journal article" date="2008" name="Nature">
        <title>The genome of the choanoflagellate Monosiga brevicollis and the origin of metazoans.</title>
        <authorList>
            <consortium name="JGI Sequencing"/>
            <person name="King N."/>
            <person name="Westbrook M.J."/>
            <person name="Young S.L."/>
            <person name="Kuo A."/>
            <person name="Abedin M."/>
            <person name="Chapman J."/>
            <person name="Fairclough S."/>
            <person name="Hellsten U."/>
            <person name="Isogai Y."/>
            <person name="Letunic I."/>
            <person name="Marr M."/>
            <person name="Pincus D."/>
            <person name="Putnam N."/>
            <person name="Rokas A."/>
            <person name="Wright K.J."/>
            <person name="Zuzow R."/>
            <person name="Dirks W."/>
            <person name="Good M."/>
            <person name="Goodstein D."/>
            <person name="Lemons D."/>
            <person name="Li W."/>
            <person name="Lyons J.B."/>
            <person name="Morris A."/>
            <person name="Nichols S."/>
            <person name="Richter D.J."/>
            <person name="Salamov A."/>
            <person name="Bork P."/>
            <person name="Lim W.A."/>
            <person name="Manning G."/>
            <person name="Miller W.T."/>
            <person name="McGinnis W."/>
            <person name="Shapiro H."/>
            <person name="Tjian R."/>
            <person name="Grigoriev I.V."/>
            <person name="Rokhsar D."/>
        </authorList>
    </citation>
    <scope>NUCLEOTIDE SEQUENCE [LARGE SCALE GENOMIC DNA]</scope>
    <source>
        <strain evidence="23">MX1 / ATCC 50154</strain>
    </source>
</reference>
<dbReference type="GO" id="GO:0045505">
    <property type="term" value="F:dynein intermediate chain binding"/>
    <property type="evidence" value="ECO:0000318"/>
    <property type="project" value="GO_Central"/>
</dbReference>
<dbReference type="InterPro" id="IPR024317">
    <property type="entry name" value="Dynein_heavy_chain_D4_dom"/>
</dbReference>
<keyword evidence="7" id="KW-0963">Cytoplasm</keyword>
<dbReference type="InterPro" id="IPR013602">
    <property type="entry name" value="Dynein_heavy_linker"/>
</dbReference>
<sequence>MIACRQLSGRVADAIATCEKLLQDLDASQPLLSEAAELLREMRDFEKEQFDDWTQDVQDDLANEDIMLETTGRLMHFDHGDGQLKVHYSDRLLNLIREVRQLTALGFVPPKDVVQAANTAQKYYRQAVILKQVAHFYNTIDSQILEPQYLLLEGHARALEAIVKRPLKDGDNVQWSDTAALDKFIGQVQTAAENLTRENRHLRRAHQNFTDIVLRLFNTDLLRQQATWKKALEDMRHECVALQSRGYSKEAMLPWQQHWDYQLYKALEFQYHLGLEKLHENLPEIEIDLVLKQHQLQFRPPLEEVKAKYYRELKRFVAIPEKFGGLADPKLFRAILQRASGAFASVYRKAEHLFLKLTKASAPFKEWVALASVDVEALAADHLTEPADWEYNFRMLKAKGREAEKLPNAVKVDCMNVSTTPVKAAIDDIMQRMFDALVNSLRRAVTKHVADIDDFVEKGMEALSARPQTLAEIGEVNAQHAQLSRDKPGILPLFAKAEAKNKLLRSVIGSDVDLQAVQQRWDKFDLMLESHAMMIKEQVETMRTGVEQRAAAFTQTAEKFASRWEALRPRETELGSREAALAAIANLKERRKELDELLAQWTTVREECDHFQVPLTAAPVVEAVQESIAGMEATWTVFEEFVGGLENFSSEDWVSIRSKTHLFADYLDGWVARLKDMPQNTVSLRVRSDVDHYQQALPLLRYVRGDSYSAEHWVELFQLIGLPASTSIDELKFGALLQVAETIAKNEAAIKHLHSRAQGEITIREALHEIDLWGAACTFELTEYTDCSRNQVPLVRDWKDLLSKLGDNQTLLTSLKDSPFFPPFADRAQLWESKLAELSQVLDLLKDIQRRWVYLEPIFGRGALPKEQARFKAVDSDFRSITAGIARDPRVTQLAGRGGFVSKLEGMLDQLVRCQKSLNAFLEEKRTIFPRFYFIGDDDLLEILGQATTPAVIQSHLKKLFAGIHRVGFDANQQSILDMRSQDGERVELRTKVTITHNVEEWLVQLADAMKEALVDLLSNAVRDGTNREPTAYPSQVLCVAEQIDFTAQVEAALVGGAAVSPALSKVRESLATNLAALTSSAIEGNDADANVLRLKLKALVLDVIHMIEVVDLLLENQVTDARDWYWQKQLRYVLTPQKTAAILMCDAEFDYTYEYQGNAPKLVHTPLTDKCYLTLTQGMHMGFGGNPYGPAGTGKTESVKALGNAMGRQVLVFNCDEGIDVKSMGRIFIGLVKCGAWGCFDEFNRLEEAVLSAVSTQIQVIQAAIKARQAEADLLGRRVDINPNSGIFITLNPAGKGYGGRQKLPDNLKQLFRPVAMSKPDLELIAEVILFSEGYRQAKTLGPKLVSLYAMARELLTPQQHYDWGLRALKTILRAGGTLLQQRRESGEEITSELEAQLLVQACRVNTLSKLSFADARRFDSLISDIFTGVEAPAIEYPALLDAIREAYAERHLVYMPTQVQKMLELYEQLRQRMGVVIVGPAGSGKSVVWNVLRSALARVQPHAVKSYVVNPKAMPRQQLLGRIDVDTREWFDGVLTAASRQVVRESLDRHSWIVCDGDIDPEWIESLNSVLDDNRLLTMPSGERIQFGPNVNFLFETHDLAAASPATVSRMGMIFLSEEDTDLPALVEAWVGQNIVEEHRTQLLDWIADSLYQAMDWIEQRRSHLVVEQSKVGLALNALRQLISVDSKPAFACALVRGIGGPLDPTLRAELARSIFGWLGVPGDLNRPLDNAVTQDGQLYLYTSEMTLDLEVADVLDNALVATVDVQRSMDTIHPWIEGRDHFLIVGPEGCGKSNMLAQHLRSLRSTAVATLHCNAQTSEEDVIQKLQQACVTVSSGSGRVLRPRDAERLVLLIKDLNLPKPDKWGTSTIVAFLQQMIAHQGFYDKALDWIALEGVQIVVTMNPSSTMGRHALTPRFTSSVRVLALQYPERAHMQNIYASMLLPILRAKTDPTRGKWASPQHATRLASSMVSLYEQVQAKYTRDTYRHYLFSPVYLTRWCRELLRYNLQECEVLDAWGDAGRKLFRDTLVGTHTEEFDALLVNVLRTDWSYTLVLEELLFSALMPLSSGPGSDTFGCGKPLVRVSREDYAELLSHTKKKYSREFHDVSLFLFDEMLDRVASMDAVLAQPRGSLLLAGRSGSGRTEALSLIAYALGTEVFTPRIGRLYDVKAFRNDLKLVVQRAGVQGEPFVLLLEDHQLLETAFTELLNSLLSTGDVPGLFEPAELEPLMASVKDAAADSGWRGSPYGFVCHRVLQNLHVVLSLDCSRDSFNVVCESNPAFFKECRVKWTDRWSARSMLTLPALLLEDVVPDLVSHPDTLKSLASLHEVAITQLRASPRHYTRFLSKFADLFRSKRDAKQAEAARFTAGLTKLDEAAALVDELKQNASSQKVRLAEKQQQADQALHDITTAMANASNQKTEAEQLKVTVAQEETKLSERKRAIDLELSGIEPVLEAAKKAVGAITTATLTEIRNLRAPPEVIRDILEGVLLLMGIEDTTWSSMRSFLGKRGVTSDIINFDQRSITPAIREKVEALMTRKPSSFELSAAKRASKAAAPLVKWMTANLQYASVLEKVAPLESENAALQAGLADAQNKLHHLEQELRVIDDKVAGLRQNFERNTTEGAKLKLELEKAESVIQQAESLIGKLAGERERWGDQVATLNADVDRLPLQALLVAAFCVYLPQAQEETRQAVMHEWTRLFNVELLDVLTFLSTESEQLRWKAQGLASDRLSLENAAVLTRSRLPVFAIDPSQNATRWLAEAMREHRFESVSQQDANFTTALELAVRFGKTLLVRDVRDLEPILYPVMRRELVVQLVDYNEDFRLFLVTADSRCQLPPDARASLCEVNFTVTREGLAGQLLAATLQQEKPQLEERKTELLHQEERLKLSLNELEDSLLQELASAQGNILENEALLASLNETKAQALHIGTSLEESQALQVALNQERDVYQPLGQFASRLYFLMQDLSKLSPMYYFSLPTFLALFRRALQTKSPNSDGAELRVKHLSAQLLRIVYEYVARSLFKDDRGLFALHLARGVRPDLIQAQEWTAFVEGGGGATVRTRESQEKLRSRVPSWVPSEVAPRYAALLTNLPELSQALTGVQEDVWRGWVRLPACEAEVPPAASQRLSQFQMVLLIQAVRPDRIPAAVSHFCARALDMRSLASKPVSLKRVYQEESSSTEPILLLVSTGADPSQELEDVANQVVGANRFRQVAMGQGQSDEALRLLRESAQQGDWLLLKNLHLVVSWLPVLEAELSGLSPHEDFRLWATTEEHPRFSRTLLQRSLKLTFEAPPGIKRNMERTYEAWTPEMVGEQGSLHAQCLFVLAWMHAVLQERRTYIPQGWTKFYEFSASDLRAASDVLGRWAREATATGVPDWTRMHGLLINALHGGRIDNAFDMKVLQAYLQAFFGETTIAVGQGHRGAGRLAPGVTIPTSVRHADYTAAIEALADTDRPELFGLPANVEKAVQEQRALDLIQKVHVLQREDDLESQFDRQRWAATLEPFIAAWQKLVQQSTELKEGGSKQRPSDDPVTNFVVLERSHGLSLVQLVNGDIQQLQAVLRGTALLTPRIDALARALLRRETPLAWFKRWEGPEDATQWCRKIVANTMALKAYVDAAVAGNLLRSPVSLSNFFRPDTFFNALRQKTAQATGVAMDSLVFKSAWGEAGVAGATLSVQLTGLQIQGCVFDGQRLSEADRETPTLVKVPTLSVAYVQEVVNHENDLEVPLYAATDRSKLLARLYVPCASNANKWILAGVAMFLA</sequence>
<keyword evidence="23" id="KW-1185">Reference proteome</keyword>
<dbReference type="Gene3D" id="1.20.920.20">
    <property type="match status" value="1"/>
</dbReference>
<dbReference type="InterPro" id="IPR004273">
    <property type="entry name" value="Dynein_heavy_D6_P-loop"/>
</dbReference>
<evidence type="ECO:0000256" key="4">
    <source>
        <dbReference type="ARBA" id="ARBA00008887"/>
    </source>
</evidence>
<dbReference type="Gene3D" id="3.10.490.20">
    <property type="match status" value="1"/>
</dbReference>
<dbReference type="STRING" id="81824.A9V384"/>
<dbReference type="Pfam" id="PF08393">
    <property type="entry name" value="DHC_N2"/>
    <property type="match status" value="1"/>
</dbReference>
<dbReference type="FunFam" id="1.20.1270.280:FF:000006">
    <property type="entry name" value="Dynein cytoplasmic 2 heavy chain 1"/>
    <property type="match status" value="1"/>
</dbReference>
<dbReference type="Pfam" id="PF12774">
    <property type="entry name" value="AAA_6"/>
    <property type="match status" value="1"/>
</dbReference>
<protein>
    <recommendedName>
        <fullName evidence="19">Cytoplasmic dynein 2 heavy chain 1</fullName>
    </recommendedName>
</protein>